<dbReference type="InterPro" id="IPR029024">
    <property type="entry name" value="TerB-like"/>
</dbReference>
<organism evidence="1 2">
    <name type="scientific">Reichenbachiella carrageenanivorans</name>
    <dbReference type="NCBI Taxonomy" id="2979869"/>
    <lineage>
        <taxon>Bacteria</taxon>
        <taxon>Pseudomonadati</taxon>
        <taxon>Bacteroidota</taxon>
        <taxon>Cytophagia</taxon>
        <taxon>Cytophagales</taxon>
        <taxon>Reichenbachiellaceae</taxon>
        <taxon>Reichenbachiella</taxon>
    </lineage>
</organism>
<protein>
    <recommendedName>
        <fullName evidence="3">Tellurite resistance protein TerB</fullName>
    </recommendedName>
</protein>
<sequence>MAENLIRSIVSHIDHTKGERRKNRLNAYELGTELLFKTKKDLDQLADMMGKSAEKYQSTVNLLATEILQCGIDYFKAIKDNSDFSEASSHEILNSAKQMATSEQILKRIDDNIEGIRDWVSNQTLRDNQNNIYDFNKILLKTAFSFMTCDGHIAANEVALIRKMAEEDKAFGEIDIDNELDFLIEVINTMGMGFLKDYFKVLKNAHLKQEQELKLIDIAVRTLYADNRVDYNEIKFFRIFRSLLSVTDAQIYQQNPQLADEFLESDIFSHAYLGQLFDDYFEQVEIPTFEKLSEHKRTDYVDPEQYKK</sequence>
<dbReference type="SUPFAM" id="SSF158682">
    <property type="entry name" value="TerB-like"/>
    <property type="match status" value="1"/>
</dbReference>
<evidence type="ECO:0000313" key="1">
    <source>
        <dbReference type="EMBL" id="UXX80773.1"/>
    </source>
</evidence>
<dbReference type="Proteomes" id="UP001062165">
    <property type="component" value="Chromosome"/>
</dbReference>
<evidence type="ECO:0008006" key="3">
    <source>
        <dbReference type="Google" id="ProtNLM"/>
    </source>
</evidence>
<gene>
    <name evidence="1" type="ORF">N7E81_06625</name>
</gene>
<dbReference type="Gene3D" id="1.10.3680.10">
    <property type="entry name" value="TerB-like"/>
    <property type="match status" value="1"/>
</dbReference>
<evidence type="ECO:0000313" key="2">
    <source>
        <dbReference type="Proteomes" id="UP001062165"/>
    </source>
</evidence>
<name>A0ABY6D6S0_9BACT</name>
<accession>A0ABY6D6S0</accession>
<dbReference type="RefSeq" id="WP_263052502.1">
    <property type="nucleotide sequence ID" value="NZ_CP106735.1"/>
</dbReference>
<reference evidence="1" key="1">
    <citation type="submission" date="2022-10" db="EMBL/GenBank/DDBJ databases">
        <title>Comparative genomics and taxonomic characterization of three novel marine species of genus Reichenbachiella exhibiting antioxidant and polysaccharide degradation activities.</title>
        <authorList>
            <person name="Muhammad N."/>
            <person name="Lee Y.-J."/>
            <person name="Ko J."/>
            <person name="Kim S.-G."/>
        </authorList>
    </citation>
    <scope>NUCLEOTIDE SEQUENCE</scope>
    <source>
        <strain evidence="1">Wsw4-B4</strain>
    </source>
</reference>
<dbReference type="EMBL" id="CP106735">
    <property type="protein sequence ID" value="UXX80773.1"/>
    <property type="molecule type" value="Genomic_DNA"/>
</dbReference>
<proteinExistence type="predicted"/>
<keyword evidence="2" id="KW-1185">Reference proteome</keyword>